<dbReference type="NCBIfam" id="NF005559">
    <property type="entry name" value="PRK07231.1"/>
    <property type="match status" value="1"/>
</dbReference>
<dbReference type="PROSITE" id="PS00061">
    <property type="entry name" value="ADH_SHORT"/>
    <property type="match status" value="1"/>
</dbReference>
<name>A0A6J4TEG3_9BACT</name>
<dbReference type="GO" id="GO:0048038">
    <property type="term" value="F:quinone binding"/>
    <property type="evidence" value="ECO:0007669"/>
    <property type="project" value="TreeGrafter"/>
</dbReference>
<dbReference type="InterPro" id="IPR020904">
    <property type="entry name" value="Sc_DH/Rdtase_CS"/>
</dbReference>
<dbReference type="GO" id="GO:0004316">
    <property type="term" value="F:3-oxoacyl-[acyl-carrier-protein] reductase (NADPH) activity"/>
    <property type="evidence" value="ECO:0007669"/>
    <property type="project" value="UniProtKB-EC"/>
</dbReference>
<dbReference type="EMBL" id="CADCVN010001155">
    <property type="protein sequence ID" value="CAA9521312.1"/>
    <property type="molecule type" value="Genomic_DNA"/>
</dbReference>
<dbReference type="InterPro" id="IPR036291">
    <property type="entry name" value="NAD(P)-bd_dom_sf"/>
</dbReference>
<dbReference type="InterPro" id="IPR002347">
    <property type="entry name" value="SDR_fam"/>
</dbReference>
<evidence type="ECO:0000256" key="2">
    <source>
        <dbReference type="ARBA" id="ARBA00023002"/>
    </source>
</evidence>
<keyword evidence="2 3" id="KW-0560">Oxidoreductase</keyword>
<proteinExistence type="inferred from homology"/>
<reference evidence="3" key="1">
    <citation type="submission" date="2020-02" db="EMBL/GenBank/DDBJ databases">
        <authorList>
            <person name="Meier V. D."/>
        </authorList>
    </citation>
    <scope>NUCLEOTIDE SEQUENCE</scope>
    <source>
        <strain evidence="3">AVDCRST_MAG96</strain>
    </source>
</reference>
<dbReference type="PRINTS" id="PR00080">
    <property type="entry name" value="SDRFAMILY"/>
</dbReference>
<accession>A0A6J4TEG3</accession>
<dbReference type="Gene3D" id="3.40.50.720">
    <property type="entry name" value="NAD(P)-binding Rossmann-like Domain"/>
    <property type="match status" value="1"/>
</dbReference>
<dbReference type="PANTHER" id="PTHR42760:SF83">
    <property type="entry name" value="(3R)-3-HYDROXYACYL-COA DEHYDROGENASE"/>
    <property type="match status" value="1"/>
</dbReference>
<dbReference type="PRINTS" id="PR00081">
    <property type="entry name" value="GDHRDH"/>
</dbReference>
<evidence type="ECO:0000256" key="1">
    <source>
        <dbReference type="ARBA" id="ARBA00006484"/>
    </source>
</evidence>
<dbReference type="GO" id="GO:0006633">
    <property type="term" value="P:fatty acid biosynthetic process"/>
    <property type="evidence" value="ECO:0007669"/>
    <property type="project" value="TreeGrafter"/>
</dbReference>
<organism evidence="3">
    <name type="scientific">uncultured Segetibacter sp</name>
    <dbReference type="NCBI Taxonomy" id="481133"/>
    <lineage>
        <taxon>Bacteria</taxon>
        <taxon>Pseudomonadati</taxon>
        <taxon>Bacteroidota</taxon>
        <taxon>Chitinophagia</taxon>
        <taxon>Chitinophagales</taxon>
        <taxon>Chitinophagaceae</taxon>
        <taxon>Segetibacter</taxon>
        <taxon>environmental samples</taxon>
    </lineage>
</organism>
<dbReference type="Pfam" id="PF13561">
    <property type="entry name" value="adh_short_C2"/>
    <property type="match status" value="1"/>
</dbReference>
<protein>
    <submittedName>
        <fullName evidence="3">3-oxoacyl-[acyl-carrier protein] reductase</fullName>
        <ecNumber evidence="3">1.1.1.100</ecNumber>
    </submittedName>
</protein>
<sequence>MFTKIDYDQNLLALCPIEMGFMNNKRFDNKHVVVTGAARGIGFEISRQFGQEGALVSLLDYHEDNLVKAAQELSDSKISVYTYPVDVSLKKTVTEAITKADAIKPIDILINNAGIAFETPFLHIEEAEWKQILNINLTGMFFVAQAVCRFMAARKKGVVVNMGSKNGMDGEFGYAHYNASKGGVIMLTKTMALELAHLGIRVNAVCPGYIQTPMSMEIDPPEFTENFVKQYIPLNRPGKVEEVAPLFLFLASDESSFMTGQVLIADGGQLAGQKPGADLLTKIKI</sequence>
<comment type="similarity">
    <text evidence="1">Belongs to the short-chain dehydrogenases/reductases (SDR) family.</text>
</comment>
<evidence type="ECO:0000313" key="3">
    <source>
        <dbReference type="EMBL" id="CAA9521312.1"/>
    </source>
</evidence>
<dbReference type="FunFam" id="3.40.50.720:FF:000084">
    <property type="entry name" value="Short-chain dehydrogenase reductase"/>
    <property type="match status" value="1"/>
</dbReference>
<gene>
    <name evidence="3" type="ORF">AVDCRST_MAG96-2943</name>
</gene>
<dbReference type="SUPFAM" id="SSF51735">
    <property type="entry name" value="NAD(P)-binding Rossmann-fold domains"/>
    <property type="match status" value="1"/>
</dbReference>
<dbReference type="CDD" id="cd05233">
    <property type="entry name" value="SDR_c"/>
    <property type="match status" value="1"/>
</dbReference>
<dbReference type="PANTHER" id="PTHR42760">
    <property type="entry name" value="SHORT-CHAIN DEHYDROGENASES/REDUCTASES FAMILY MEMBER"/>
    <property type="match status" value="1"/>
</dbReference>
<dbReference type="EC" id="1.1.1.100" evidence="3"/>
<dbReference type="AlphaFoldDB" id="A0A6J4TEG3"/>